<protein>
    <submittedName>
        <fullName evidence="2">Uncharacterized protein</fullName>
    </submittedName>
</protein>
<dbReference type="RefSeq" id="WP_183203469.1">
    <property type="nucleotide sequence ID" value="NZ_BAAAER010000004.1"/>
</dbReference>
<sequence>MIRTLAKVSVIMATAVLTAILATPALAQSAQPGLTPFASDEALVAFIEERAEAPAAFGAGCTADEEPACVEEIVVTGSRIVPSITNTQEAGVDEGGIVKRWGDYLVVLRRGKLFTVSVADRSLRPVDAIDAFAPGVDASDDWYDEMLIAGDRVIVLGYSYGRGGTEINRFRLSPDGQLTFEDAYHLRSNDYYSSRNYAARLIGDQLIVYTPLTLNYGDDALRSLPSLRRWTGDEKAPFRRIVSASDVYVSPHLRDTGAPVEALHTVIRCDLAAAAMDCHATGVLGPESRNFYVSSEAVYLWTSEEGWPVYGEEETDRDPHASLYRIPLDGRRPQAIRTRGAPLDQFSFREDADAGVLNVVVWSEGYGDAMWNAEFTDGAAALLRLPFDRFGDGTRQALARDYRLLPALPNHSIDLINRFVGDHVLIAGTQFAGSDEDGVLVISRIAVDDVRVFNLQEPVGRIEQIGADALVVGSDDAVAFTTIELSRGPPRLGSRYVLPGAEETETRSHGFFFRADNRDGATGLMGLPVMRDLGNGRTDQFYQTADMLFLRRQNRALSPLGTLESAPGQAANDGCTASCLDWYGDSRPIFMDGRIFALLGYELVEGQEADGQIREVARVDFAPGVAGAHKD</sequence>
<keyword evidence="1" id="KW-0732">Signal</keyword>
<accession>A0A7W6JC92</accession>
<evidence type="ECO:0000256" key="1">
    <source>
        <dbReference type="SAM" id="SignalP"/>
    </source>
</evidence>
<comment type="caution">
    <text evidence="2">The sequence shown here is derived from an EMBL/GenBank/DDBJ whole genome shotgun (WGS) entry which is preliminary data.</text>
</comment>
<dbReference type="Proteomes" id="UP000529946">
    <property type="component" value="Unassembled WGS sequence"/>
</dbReference>
<proteinExistence type="predicted"/>
<feature type="signal peptide" evidence="1">
    <location>
        <begin position="1"/>
        <end position="27"/>
    </location>
</feature>
<evidence type="ECO:0000313" key="2">
    <source>
        <dbReference type="EMBL" id="MBB4082387.1"/>
    </source>
</evidence>
<organism evidence="2 3">
    <name type="scientific">Brevundimonas lenta</name>
    <dbReference type="NCBI Taxonomy" id="424796"/>
    <lineage>
        <taxon>Bacteria</taxon>
        <taxon>Pseudomonadati</taxon>
        <taxon>Pseudomonadota</taxon>
        <taxon>Alphaproteobacteria</taxon>
        <taxon>Caulobacterales</taxon>
        <taxon>Caulobacteraceae</taxon>
        <taxon>Brevundimonas</taxon>
    </lineage>
</organism>
<dbReference type="Pfam" id="PF09826">
    <property type="entry name" value="Beta_propel"/>
    <property type="match status" value="1"/>
</dbReference>
<evidence type="ECO:0000313" key="3">
    <source>
        <dbReference type="Proteomes" id="UP000529946"/>
    </source>
</evidence>
<dbReference type="EMBL" id="JACIDM010000001">
    <property type="protein sequence ID" value="MBB4082387.1"/>
    <property type="molecule type" value="Genomic_DNA"/>
</dbReference>
<gene>
    <name evidence="2" type="ORF">GGR12_001226</name>
</gene>
<keyword evidence="3" id="KW-1185">Reference proteome</keyword>
<feature type="chain" id="PRO_5031093710" evidence="1">
    <location>
        <begin position="28"/>
        <end position="631"/>
    </location>
</feature>
<name>A0A7W6JC92_9CAUL</name>
<dbReference type="InterPro" id="IPR019198">
    <property type="entry name" value="Beta_propeller_containing"/>
</dbReference>
<reference evidence="2 3" key="1">
    <citation type="submission" date="2020-08" db="EMBL/GenBank/DDBJ databases">
        <title>Genomic Encyclopedia of Type Strains, Phase IV (KMG-IV): sequencing the most valuable type-strain genomes for metagenomic binning, comparative biology and taxonomic classification.</title>
        <authorList>
            <person name="Goeker M."/>
        </authorList>
    </citation>
    <scope>NUCLEOTIDE SEQUENCE [LARGE SCALE GENOMIC DNA]</scope>
    <source>
        <strain evidence="2 3">DSM 23960</strain>
    </source>
</reference>
<dbReference type="AlphaFoldDB" id="A0A7W6JC92"/>